<dbReference type="EMBL" id="LATX01001174">
    <property type="protein sequence ID" value="KTB43397.1"/>
    <property type="molecule type" value="Genomic_DNA"/>
</dbReference>
<sequence>MELLKLATDLASLMQYINNLKDAQLVNCNDAQTWSSRDTVTTRYGTSCLCISQNGRWSTRDLATDRADMVTPVEMAETVVSGTRSNVQDSQDGSSERDRQGDDTDDPNGGRGSTGDGSAPTSTVTIAKTSLEPTWTSVSGAGGECGAKVVR</sequence>
<reference evidence="2 3" key="1">
    <citation type="submission" date="2015-12" db="EMBL/GenBank/DDBJ databases">
        <title>Draft genome sequence of Moniliophthora roreri, the causal agent of frosty pod rot of cacao.</title>
        <authorList>
            <person name="Aime M.C."/>
            <person name="Diaz-Valderrama J.R."/>
            <person name="Kijpornyongpan T."/>
            <person name="Phillips-Mora W."/>
        </authorList>
    </citation>
    <scope>NUCLEOTIDE SEQUENCE [LARGE SCALE GENOMIC DNA]</scope>
    <source>
        <strain evidence="2 3">MCA 2952</strain>
    </source>
</reference>
<feature type="compositionally biased region" description="Polar residues" evidence="1">
    <location>
        <begin position="119"/>
        <end position="139"/>
    </location>
</feature>
<evidence type="ECO:0000256" key="1">
    <source>
        <dbReference type="SAM" id="MobiDB-lite"/>
    </source>
</evidence>
<dbReference type="AlphaFoldDB" id="A0A0W0G4V4"/>
<protein>
    <submittedName>
        <fullName evidence="2">Uncharacterized protein</fullName>
    </submittedName>
</protein>
<dbReference type="Proteomes" id="UP000054988">
    <property type="component" value="Unassembled WGS sequence"/>
</dbReference>
<feature type="compositionally biased region" description="Polar residues" evidence="1">
    <location>
        <begin position="80"/>
        <end position="93"/>
    </location>
</feature>
<evidence type="ECO:0000313" key="3">
    <source>
        <dbReference type="Proteomes" id="UP000054988"/>
    </source>
</evidence>
<evidence type="ECO:0000313" key="2">
    <source>
        <dbReference type="EMBL" id="KTB43397.1"/>
    </source>
</evidence>
<comment type="caution">
    <text evidence="2">The sequence shown here is derived from an EMBL/GenBank/DDBJ whole genome shotgun (WGS) entry which is preliminary data.</text>
</comment>
<accession>A0A0W0G4V4</accession>
<feature type="region of interest" description="Disordered" evidence="1">
    <location>
        <begin position="78"/>
        <end position="151"/>
    </location>
</feature>
<proteinExistence type="predicted"/>
<name>A0A0W0G4V4_MONRR</name>
<organism evidence="2 3">
    <name type="scientific">Moniliophthora roreri</name>
    <name type="common">Frosty pod rot fungus</name>
    <name type="synonym">Monilia roreri</name>
    <dbReference type="NCBI Taxonomy" id="221103"/>
    <lineage>
        <taxon>Eukaryota</taxon>
        <taxon>Fungi</taxon>
        <taxon>Dikarya</taxon>
        <taxon>Basidiomycota</taxon>
        <taxon>Agaricomycotina</taxon>
        <taxon>Agaricomycetes</taxon>
        <taxon>Agaricomycetidae</taxon>
        <taxon>Agaricales</taxon>
        <taxon>Marasmiineae</taxon>
        <taxon>Marasmiaceae</taxon>
        <taxon>Moniliophthora</taxon>
    </lineage>
</organism>
<gene>
    <name evidence="2" type="ORF">WG66_4019</name>
</gene>